<feature type="domain" description="Spore germination GerAC-like C-terminal" evidence="8">
    <location>
        <begin position="204"/>
        <end position="365"/>
    </location>
</feature>
<keyword evidence="11" id="KW-1185">Reference proteome</keyword>
<evidence type="ECO:0000256" key="4">
    <source>
        <dbReference type="ARBA" id="ARBA00022729"/>
    </source>
</evidence>
<name>A0A151B608_9CLOT</name>
<dbReference type="PATRIC" id="fig|1121338.3.peg.784"/>
<dbReference type="AlphaFoldDB" id="A0A151B608"/>
<dbReference type="GO" id="GO:0009847">
    <property type="term" value="P:spore germination"/>
    <property type="evidence" value="ECO:0007669"/>
    <property type="project" value="InterPro"/>
</dbReference>
<dbReference type="InterPro" id="IPR038501">
    <property type="entry name" value="Spore_GerAC_C_sf"/>
</dbReference>
<evidence type="ECO:0000256" key="6">
    <source>
        <dbReference type="ARBA" id="ARBA00023139"/>
    </source>
</evidence>
<evidence type="ECO:0000256" key="5">
    <source>
        <dbReference type="ARBA" id="ARBA00023136"/>
    </source>
</evidence>
<gene>
    <name evidence="10" type="primary">gerBC</name>
    <name evidence="10" type="ORF">CLTEP_07690</name>
</gene>
<keyword evidence="3" id="KW-0309">Germination</keyword>
<comment type="subcellular location">
    <subcellularLocation>
        <location evidence="1">Membrane</location>
        <topology evidence="1">Lipid-anchor</topology>
    </subcellularLocation>
</comment>
<evidence type="ECO:0000313" key="11">
    <source>
        <dbReference type="Proteomes" id="UP000075531"/>
    </source>
</evidence>
<comment type="caution">
    <text evidence="10">The sequence shown here is derived from an EMBL/GenBank/DDBJ whole genome shotgun (WGS) entry which is preliminary data.</text>
</comment>
<dbReference type="GO" id="GO:0016020">
    <property type="term" value="C:membrane"/>
    <property type="evidence" value="ECO:0007669"/>
    <property type="project" value="UniProtKB-SubCell"/>
</dbReference>
<dbReference type="InterPro" id="IPR046953">
    <property type="entry name" value="Spore_GerAC-like_C"/>
</dbReference>
<keyword evidence="6" id="KW-0564">Palmitate</keyword>
<keyword evidence="4" id="KW-0732">Signal</keyword>
<dbReference type="InterPro" id="IPR008844">
    <property type="entry name" value="Spore_GerAC-like"/>
</dbReference>
<dbReference type="InterPro" id="IPR057336">
    <property type="entry name" value="GerAC_N"/>
</dbReference>
<keyword evidence="5" id="KW-0472">Membrane</keyword>
<dbReference type="STRING" id="1121338.CLTEP_07690"/>
<dbReference type="OrthoDB" id="1949745at2"/>
<dbReference type="NCBIfam" id="TIGR02887">
    <property type="entry name" value="spore_ger_x_C"/>
    <property type="match status" value="1"/>
</dbReference>
<evidence type="ECO:0000256" key="7">
    <source>
        <dbReference type="ARBA" id="ARBA00023288"/>
    </source>
</evidence>
<dbReference type="Pfam" id="PF05504">
    <property type="entry name" value="Spore_GerAC"/>
    <property type="match status" value="1"/>
</dbReference>
<accession>A0A151B608</accession>
<dbReference type="Proteomes" id="UP000075531">
    <property type="component" value="Unassembled WGS sequence"/>
</dbReference>
<evidence type="ECO:0000259" key="8">
    <source>
        <dbReference type="Pfam" id="PF05504"/>
    </source>
</evidence>
<feature type="domain" description="Spore germination protein N-terminal" evidence="9">
    <location>
        <begin position="26"/>
        <end position="195"/>
    </location>
</feature>
<dbReference type="PANTHER" id="PTHR35789">
    <property type="entry name" value="SPORE GERMINATION PROTEIN B3"/>
    <property type="match status" value="1"/>
</dbReference>
<evidence type="ECO:0000259" key="9">
    <source>
        <dbReference type="Pfam" id="PF25198"/>
    </source>
</evidence>
<evidence type="ECO:0000256" key="2">
    <source>
        <dbReference type="ARBA" id="ARBA00007886"/>
    </source>
</evidence>
<evidence type="ECO:0000313" key="10">
    <source>
        <dbReference type="EMBL" id="KYH35365.1"/>
    </source>
</evidence>
<comment type="similarity">
    <text evidence="2">Belongs to the GerABKC lipoprotein family.</text>
</comment>
<evidence type="ECO:0000256" key="1">
    <source>
        <dbReference type="ARBA" id="ARBA00004635"/>
    </source>
</evidence>
<dbReference type="RefSeq" id="WP_066822860.1">
    <property type="nucleotide sequence ID" value="NZ_LTBA01000004.1"/>
</dbReference>
<dbReference type="PROSITE" id="PS51257">
    <property type="entry name" value="PROKAR_LIPOPROTEIN"/>
    <property type="match status" value="1"/>
</dbReference>
<evidence type="ECO:0000256" key="3">
    <source>
        <dbReference type="ARBA" id="ARBA00022544"/>
    </source>
</evidence>
<organism evidence="10 11">
    <name type="scientific">Clostridium tepidiprofundi DSM 19306</name>
    <dbReference type="NCBI Taxonomy" id="1121338"/>
    <lineage>
        <taxon>Bacteria</taxon>
        <taxon>Bacillati</taxon>
        <taxon>Bacillota</taxon>
        <taxon>Clostridia</taxon>
        <taxon>Eubacteriales</taxon>
        <taxon>Clostridiaceae</taxon>
        <taxon>Clostridium</taxon>
    </lineage>
</organism>
<proteinExistence type="inferred from homology"/>
<reference evidence="10 11" key="1">
    <citation type="submission" date="2016-02" db="EMBL/GenBank/DDBJ databases">
        <title>Genome sequence of Clostridium tepidiprofundi DSM 19306.</title>
        <authorList>
            <person name="Poehlein A."/>
            <person name="Daniel R."/>
        </authorList>
    </citation>
    <scope>NUCLEOTIDE SEQUENCE [LARGE SCALE GENOMIC DNA]</scope>
    <source>
        <strain evidence="10 11">DSM 19306</strain>
    </source>
</reference>
<protein>
    <submittedName>
        <fullName evidence="10">Spore germination protein B3</fullName>
    </submittedName>
</protein>
<dbReference type="PANTHER" id="PTHR35789:SF1">
    <property type="entry name" value="SPORE GERMINATION PROTEIN B3"/>
    <property type="match status" value="1"/>
</dbReference>
<sequence>MHKTKLIFKSLVIITLTPFFLCSCYDAVPIEELSLIVGIGDDLDTECDYPYSATLETLIFKGNNNISHTALTGKGYTLYTTQNDRQTKNSKEWLLADEIVYLISESRARSGIKDFMDATLRDANRNENAYIAITKQSTEKFFTNEPFYSTTNSEEIASLLQFSKEANFFYTNPTLMNMLLSYNQEGRKMALLYIELKEGRPQVTGLALFKGATMIEKISLNEARLINLLRNNKSTGYISINTSNKENYTDFTGKNSIKVKVSKQNNIFVYDIYVTLKGVLTVNSICEEDNSFCNKEKIQSTFEEKLEKVLYKEIQKMQQVYKTDWLDLGYYAVAKYGREKNVASDDNFCKSKINVHVNVKVTSLGRKSDK</sequence>
<dbReference type="Gene3D" id="3.30.300.210">
    <property type="entry name" value="Nutrient germinant receptor protein C, domain 3"/>
    <property type="match status" value="1"/>
</dbReference>
<dbReference type="EMBL" id="LTBA01000004">
    <property type="protein sequence ID" value="KYH35365.1"/>
    <property type="molecule type" value="Genomic_DNA"/>
</dbReference>
<keyword evidence="7" id="KW-0449">Lipoprotein</keyword>
<dbReference type="Pfam" id="PF25198">
    <property type="entry name" value="Spore_GerAC_N"/>
    <property type="match status" value="1"/>
</dbReference>